<evidence type="ECO:0000256" key="5">
    <source>
        <dbReference type="ARBA" id="ARBA00023049"/>
    </source>
</evidence>
<keyword evidence="11" id="KW-1185">Reference proteome</keyword>
<evidence type="ECO:0000259" key="7">
    <source>
        <dbReference type="SMART" id="SM00235"/>
    </source>
</evidence>
<dbReference type="Pfam" id="PF00413">
    <property type="entry name" value="Peptidase_M10"/>
    <property type="match status" value="1"/>
</dbReference>
<evidence type="ECO:0000256" key="3">
    <source>
        <dbReference type="ARBA" id="ARBA00022801"/>
    </source>
</evidence>
<dbReference type="Proteomes" id="UP000182818">
    <property type="component" value="Unassembled WGS sequence"/>
</dbReference>
<protein>
    <submittedName>
        <fullName evidence="9">Matrixin</fullName>
    </submittedName>
    <submittedName>
        <fullName evidence="8">Putative extracellular zinc metalloproteinase (Putative)</fullName>
    </submittedName>
</protein>
<reference evidence="9 11" key="2">
    <citation type="submission" date="2016-10" db="EMBL/GenBank/DDBJ databases">
        <authorList>
            <person name="Varghese N."/>
            <person name="Submissions S."/>
        </authorList>
    </citation>
    <scope>NUCLEOTIDE SEQUENCE [LARGE SCALE GENOMIC DNA]</scope>
    <source>
        <strain evidence="9 11">CGMCC 1.3889</strain>
    </source>
</reference>
<dbReference type="GeneID" id="76043542"/>
<dbReference type="InterPro" id="IPR001818">
    <property type="entry name" value="Pept_M10_metallopeptidase"/>
</dbReference>
<feature type="domain" description="Peptidase metallopeptidase" evidence="7">
    <location>
        <begin position="88"/>
        <end position="238"/>
    </location>
</feature>
<name>A0A0R2JZ11_9LACO</name>
<gene>
    <name evidence="8" type="ORF">IV87_GL000174</name>
    <name evidence="9" type="ORF">SAMN04487973_10288</name>
</gene>
<evidence type="ECO:0000256" key="2">
    <source>
        <dbReference type="ARBA" id="ARBA00022723"/>
    </source>
</evidence>
<dbReference type="EMBL" id="FOGK01000002">
    <property type="protein sequence ID" value="SER15703.1"/>
    <property type="molecule type" value="Genomic_DNA"/>
</dbReference>
<dbReference type="PANTHER" id="PTHR10201:SF323">
    <property type="entry name" value="MATRIX METALLOPROTEINASE-21"/>
    <property type="match status" value="1"/>
</dbReference>
<dbReference type="GO" id="GO:0008270">
    <property type="term" value="F:zinc ion binding"/>
    <property type="evidence" value="ECO:0007669"/>
    <property type="project" value="InterPro"/>
</dbReference>
<evidence type="ECO:0000256" key="1">
    <source>
        <dbReference type="ARBA" id="ARBA00022670"/>
    </source>
</evidence>
<dbReference type="InterPro" id="IPR021190">
    <property type="entry name" value="Pept_M10A"/>
</dbReference>
<comment type="caution">
    <text evidence="8">The sequence shown here is derived from an EMBL/GenBank/DDBJ whole genome shotgun (WGS) entry which is preliminary data.</text>
</comment>
<evidence type="ECO:0000313" key="10">
    <source>
        <dbReference type="Proteomes" id="UP000051749"/>
    </source>
</evidence>
<evidence type="ECO:0000313" key="11">
    <source>
        <dbReference type="Proteomes" id="UP000182818"/>
    </source>
</evidence>
<dbReference type="GO" id="GO:0004222">
    <property type="term" value="F:metalloendopeptidase activity"/>
    <property type="evidence" value="ECO:0007669"/>
    <property type="project" value="InterPro"/>
</dbReference>
<dbReference type="RefSeq" id="WP_143053141.1">
    <property type="nucleotide sequence ID" value="NZ_BJYP01000005.1"/>
</dbReference>
<dbReference type="AlphaFoldDB" id="A0A0R2JZ11"/>
<evidence type="ECO:0000313" key="8">
    <source>
        <dbReference type="EMBL" id="KRN82419.1"/>
    </source>
</evidence>
<keyword evidence="5" id="KW-0482">Metalloprotease</keyword>
<dbReference type="OrthoDB" id="2148705at2"/>
<dbReference type="Gene3D" id="3.40.390.10">
    <property type="entry name" value="Collagenase (Catalytic Domain)"/>
    <property type="match status" value="1"/>
</dbReference>
<keyword evidence="3" id="KW-0378">Hydrolase</keyword>
<keyword evidence="2" id="KW-0479">Metal-binding</keyword>
<evidence type="ECO:0000256" key="4">
    <source>
        <dbReference type="ARBA" id="ARBA00022833"/>
    </source>
</evidence>
<reference evidence="8 10" key="1">
    <citation type="journal article" date="2015" name="Genome Announc.">
        <title>Expanding the biotechnology potential of lactobacilli through comparative genomics of 213 strains and associated genera.</title>
        <authorList>
            <person name="Sun Z."/>
            <person name="Harris H.M."/>
            <person name="McCann A."/>
            <person name="Guo C."/>
            <person name="Argimon S."/>
            <person name="Zhang W."/>
            <person name="Yang X."/>
            <person name="Jeffery I.B."/>
            <person name="Cooney J.C."/>
            <person name="Kagawa T.F."/>
            <person name="Liu W."/>
            <person name="Song Y."/>
            <person name="Salvetti E."/>
            <person name="Wrobel A."/>
            <person name="Rasinkangas P."/>
            <person name="Parkhill J."/>
            <person name="Rea M.C."/>
            <person name="O'Sullivan O."/>
            <person name="Ritari J."/>
            <person name="Douillard F.P."/>
            <person name="Paul Ross R."/>
            <person name="Yang R."/>
            <person name="Briner A.E."/>
            <person name="Felis G.E."/>
            <person name="de Vos W.M."/>
            <person name="Barrangou R."/>
            <person name="Klaenhammer T.R."/>
            <person name="Caufield P.W."/>
            <person name="Cui Y."/>
            <person name="Zhang H."/>
            <person name="O'Toole P.W."/>
        </authorList>
    </citation>
    <scope>NUCLEOTIDE SEQUENCE [LARGE SCALE GENOMIC DNA]</scope>
    <source>
        <strain evidence="8 10">DSM 22301</strain>
    </source>
</reference>
<dbReference type="STRING" id="319653.SAMN04487973_10288"/>
<dbReference type="SMART" id="SM00235">
    <property type="entry name" value="ZnMc"/>
    <property type="match status" value="1"/>
</dbReference>
<dbReference type="SUPFAM" id="SSF55486">
    <property type="entry name" value="Metalloproteases ('zincins'), catalytic domain"/>
    <property type="match status" value="1"/>
</dbReference>
<keyword evidence="4" id="KW-0862">Zinc</keyword>
<dbReference type="InterPro" id="IPR006026">
    <property type="entry name" value="Peptidase_Metallo"/>
</dbReference>
<dbReference type="GO" id="GO:0006508">
    <property type="term" value="P:proteolysis"/>
    <property type="evidence" value="ECO:0007669"/>
    <property type="project" value="UniProtKB-KW"/>
</dbReference>
<dbReference type="InterPro" id="IPR024079">
    <property type="entry name" value="MetalloPept_cat_dom_sf"/>
</dbReference>
<dbReference type="Proteomes" id="UP000051749">
    <property type="component" value="Unassembled WGS sequence"/>
</dbReference>
<dbReference type="PANTHER" id="PTHR10201">
    <property type="entry name" value="MATRIX METALLOPROTEINASE"/>
    <property type="match status" value="1"/>
</dbReference>
<dbReference type="EMBL" id="JQBY01000010">
    <property type="protein sequence ID" value="KRN82419.1"/>
    <property type="molecule type" value="Genomic_DNA"/>
</dbReference>
<feature type="region of interest" description="Disordered" evidence="6">
    <location>
        <begin position="60"/>
        <end position="80"/>
    </location>
</feature>
<dbReference type="GO" id="GO:0031012">
    <property type="term" value="C:extracellular matrix"/>
    <property type="evidence" value="ECO:0007669"/>
    <property type="project" value="InterPro"/>
</dbReference>
<sequence length="238" mass="26579">MLKPRRIFWLIILVLGILLLTNNNFQLITKNAISETKQQINQVVRNFKIPSLADMYEETVPSTKSSQSQSNELKCNQTKATPLESNVQGKTLSNTYYYRFASGIPANVKHEFELAIKAYNQTKIVKLVAGKGTQKQNQIIFSIYNAAKKVQDGVIELGIGGPDIIQQTGWDAYTVNHAKASLNVHYVQSVRLSVAMHELGHALGLDHSTDRNSIMYPVDQGKTTLSVNDLAALKKIYK</sequence>
<dbReference type="PRINTS" id="PR00138">
    <property type="entry name" value="MATRIXIN"/>
</dbReference>
<evidence type="ECO:0000313" key="9">
    <source>
        <dbReference type="EMBL" id="SER15703.1"/>
    </source>
</evidence>
<dbReference type="CDD" id="cd04268">
    <property type="entry name" value="ZnMc_MMP_like"/>
    <property type="match status" value="1"/>
</dbReference>
<organism evidence="8 10">
    <name type="scientific">Pediococcus ethanolidurans</name>
    <dbReference type="NCBI Taxonomy" id="319653"/>
    <lineage>
        <taxon>Bacteria</taxon>
        <taxon>Bacillati</taxon>
        <taxon>Bacillota</taxon>
        <taxon>Bacilli</taxon>
        <taxon>Lactobacillales</taxon>
        <taxon>Lactobacillaceae</taxon>
        <taxon>Pediococcus</taxon>
    </lineage>
</organism>
<keyword evidence="1" id="KW-0645">Protease</keyword>
<proteinExistence type="predicted"/>
<evidence type="ECO:0000256" key="6">
    <source>
        <dbReference type="SAM" id="MobiDB-lite"/>
    </source>
</evidence>
<accession>A0A0R2JZ11</accession>
<dbReference type="PATRIC" id="fig|319653.3.peg.179"/>